<feature type="domain" description="DUF6532" evidence="2">
    <location>
        <begin position="229"/>
        <end position="436"/>
    </location>
</feature>
<evidence type="ECO:0000259" key="2">
    <source>
        <dbReference type="Pfam" id="PF20149"/>
    </source>
</evidence>
<sequence>MSSTCRRAPSTRAKATHGANDVAAAKKVVATERASTKKAAEVKALHRKAEATRKAEEEKWRNNVRKRAAAALAAEDNNSDNSDSSSVHASPKKKKHCHVSPMPQTSAPCSFSPNNDSDLSIDVDTNNADSNVKGNGNGNSDTEDHLDSDGEDPAQDVQHGSDLEDAQEEGEEKDDGTIGSVQRPVLSGNGMNVEKLSAITPAKSGRHRASQKVTRLHFTPISLSLAEKAKRTHRQRICTEDSFPTDKDAFTHKSLCLAAVTGFTNDILKDKLKQIETDVESQNRIFQYVNYAVGGIHSDIKSKAKTMLSGHYKIPGALSKQEIQEAVAWLTVKRLYIYDDLNVKERTYSKETPYRHPIFIEILQAQFCSGSGHLDRDTLSVMVSQKEVPTNLIALIATAIDVALAEWISGEYRQVEFSDDVFASRYDLHCKALKKLTEKAPTYMSFVKQSMLSSALLDPSVVVQTSHIYWPYTTTIKMTTLIMRLWRLALNLILIRSKVHKGYPQMIGAEF</sequence>
<feature type="compositionally biased region" description="Low complexity" evidence="1">
    <location>
        <begin position="69"/>
        <end position="89"/>
    </location>
</feature>
<gene>
    <name evidence="3" type="ORF">FISHEDRAFT_59844</name>
</gene>
<feature type="compositionally biased region" description="Acidic residues" evidence="1">
    <location>
        <begin position="163"/>
        <end position="174"/>
    </location>
</feature>
<dbReference type="OrthoDB" id="3257342at2759"/>
<evidence type="ECO:0000313" key="3">
    <source>
        <dbReference type="EMBL" id="KIY47153.1"/>
    </source>
</evidence>
<reference evidence="3 4" key="1">
    <citation type="journal article" date="2015" name="Fungal Genet. Biol.">
        <title>Evolution of novel wood decay mechanisms in Agaricales revealed by the genome sequences of Fistulina hepatica and Cylindrobasidium torrendii.</title>
        <authorList>
            <person name="Floudas D."/>
            <person name="Held B.W."/>
            <person name="Riley R."/>
            <person name="Nagy L.G."/>
            <person name="Koehler G."/>
            <person name="Ransdell A.S."/>
            <person name="Younus H."/>
            <person name="Chow J."/>
            <person name="Chiniquy J."/>
            <person name="Lipzen A."/>
            <person name="Tritt A."/>
            <person name="Sun H."/>
            <person name="Haridas S."/>
            <person name="LaButti K."/>
            <person name="Ohm R.A."/>
            <person name="Kues U."/>
            <person name="Blanchette R.A."/>
            <person name="Grigoriev I.V."/>
            <person name="Minto R.E."/>
            <person name="Hibbett D.S."/>
        </authorList>
    </citation>
    <scope>NUCLEOTIDE SEQUENCE [LARGE SCALE GENOMIC DNA]</scope>
    <source>
        <strain evidence="3 4">ATCC 64428</strain>
    </source>
</reference>
<evidence type="ECO:0000313" key="4">
    <source>
        <dbReference type="Proteomes" id="UP000054144"/>
    </source>
</evidence>
<feature type="region of interest" description="Disordered" evidence="1">
    <location>
        <begin position="1"/>
        <end position="189"/>
    </location>
</feature>
<keyword evidence="4" id="KW-1185">Reference proteome</keyword>
<evidence type="ECO:0000256" key="1">
    <source>
        <dbReference type="SAM" id="MobiDB-lite"/>
    </source>
</evidence>
<organism evidence="3 4">
    <name type="scientific">Fistulina hepatica ATCC 64428</name>
    <dbReference type="NCBI Taxonomy" id="1128425"/>
    <lineage>
        <taxon>Eukaryota</taxon>
        <taxon>Fungi</taxon>
        <taxon>Dikarya</taxon>
        <taxon>Basidiomycota</taxon>
        <taxon>Agaricomycotina</taxon>
        <taxon>Agaricomycetes</taxon>
        <taxon>Agaricomycetidae</taxon>
        <taxon>Agaricales</taxon>
        <taxon>Fistulinaceae</taxon>
        <taxon>Fistulina</taxon>
    </lineage>
</organism>
<name>A0A0D7A8L8_9AGAR</name>
<dbReference type="AlphaFoldDB" id="A0A0D7A8L8"/>
<dbReference type="InterPro" id="IPR045341">
    <property type="entry name" value="DUF6532"/>
</dbReference>
<feature type="compositionally biased region" description="Polar residues" evidence="1">
    <location>
        <begin position="102"/>
        <end position="140"/>
    </location>
</feature>
<dbReference type="Proteomes" id="UP000054144">
    <property type="component" value="Unassembled WGS sequence"/>
</dbReference>
<feature type="compositionally biased region" description="Basic and acidic residues" evidence="1">
    <location>
        <begin position="34"/>
        <end position="61"/>
    </location>
</feature>
<dbReference type="Pfam" id="PF20149">
    <property type="entry name" value="DUF6532"/>
    <property type="match status" value="1"/>
</dbReference>
<dbReference type="EMBL" id="KN882010">
    <property type="protein sequence ID" value="KIY47153.1"/>
    <property type="molecule type" value="Genomic_DNA"/>
</dbReference>
<accession>A0A0D7A8L8</accession>
<proteinExistence type="predicted"/>
<protein>
    <recommendedName>
        <fullName evidence="2">DUF6532 domain-containing protein</fullName>
    </recommendedName>
</protein>